<keyword evidence="13" id="KW-0472">Membrane</keyword>
<evidence type="ECO:0000313" key="19">
    <source>
        <dbReference type="EMBL" id="CAI44693.1"/>
    </source>
</evidence>
<dbReference type="GO" id="GO:0003697">
    <property type="term" value="F:single-stranded DNA binding"/>
    <property type="evidence" value="ECO:0007669"/>
    <property type="project" value="InterPro"/>
</dbReference>
<evidence type="ECO:0000256" key="11">
    <source>
        <dbReference type="ARBA" id="ARBA00023031"/>
    </source>
</evidence>
<protein>
    <recommendedName>
        <fullName evidence="5">Nuclear shuttle protein</fullName>
    </recommendedName>
    <alternativeName>
        <fullName evidence="17">Protein BR1</fullName>
    </alternativeName>
    <alternativeName>
        <fullName evidence="18">Protein BV1</fullName>
    </alternativeName>
</protein>
<keyword evidence="8" id="KW-1048">Host nucleus</keyword>
<keyword evidence="10" id="KW-1043">Host membrane</keyword>
<dbReference type="Pfam" id="PF00844">
    <property type="entry name" value="Gemini_coat"/>
    <property type="match status" value="1"/>
</dbReference>
<evidence type="ECO:0000256" key="14">
    <source>
        <dbReference type="ARBA" id="ARBA00023200"/>
    </source>
</evidence>
<comment type="function">
    <text evidence="15">Binds to the genomic viral ssDNA, shuttles it into and out of the cell nucleus. Begomoviruses use 2 proteins to transport their DNA from cell to cell. The nuclear shuttle protein (NSP) shuttles it between nucleus and cytoplasm and the movement protein (MP) probably transports the DNA-NSP complex to the cell periphery and facilitates movement across the cell wall.</text>
</comment>
<evidence type="ECO:0000256" key="5">
    <source>
        <dbReference type="ARBA" id="ARBA00014908"/>
    </source>
</evidence>
<comment type="similarity">
    <text evidence="4">Belongs to the begomovirus nuclear shuttle protein family.</text>
</comment>
<evidence type="ECO:0000256" key="4">
    <source>
        <dbReference type="ARBA" id="ARBA00005789"/>
    </source>
</evidence>
<keyword evidence="14" id="KW-1035">Host cytoplasm</keyword>
<dbReference type="GO" id="GO:0042025">
    <property type="term" value="C:host cell nucleus"/>
    <property type="evidence" value="ECO:0007669"/>
    <property type="project" value="UniProtKB-SubCell"/>
</dbReference>
<evidence type="ECO:0000256" key="9">
    <source>
        <dbReference type="ARBA" id="ARBA00022581"/>
    </source>
</evidence>
<evidence type="ECO:0000256" key="2">
    <source>
        <dbReference type="ARBA" id="ARBA00004192"/>
    </source>
</evidence>
<comment type="subcellular location">
    <subcellularLocation>
        <location evidence="3">Host cell membrane</location>
        <topology evidence="3">Peripheral membrane protein</topology>
        <orientation evidence="3">Cytoplasmic side</orientation>
    </subcellularLocation>
    <subcellularLocation>
        <location evidence="2">Host cytoplasm</location>
    </subcellularLocation>
    <subcellularLocation>
        <location evidence="1">Host nucleus</location>
    </subcellularLocation>
</comment>
<evidence type="ECO:0000256" key="17">
    <source>
        <dbReference type="ARBA" id="ARBA00029578"/>
    </source>
</evidence>
<evidence type="ECO:0000256" key="18">
    <source>
        <dbReference type="ARBA" id="ARBA00029763"/>
    </source>
</evidence>
<dbReference type="EMBL" id="AJ875158">
    <property type="protein sequence ID" value="CAI44693.1"/>
    <property type="molecule type" value="Genomic_DNA"/>
</dbReference>
<accession>Q2PBZ9</accession>
<organism evidence="19">
    <name type="scientific">Tomato leaf curl New Delhi virus-Severe[Jessore]</name>
    <dbReference type="NCBI Taxonomy" id="309385"/>
    <lineage>
        <taxon>Viruses</taxon>
        <taxon>Monodnaviria</taxon>
        <taxon>Shotokuvirae</taxon>
        <taxon>Cressdnaviricota</taxon>
        <taxon>Repensiviricetes</taxon>
        <taxon>Geplafuvirales</taxon>
        <taxon>Geminiviridae</taxon>
        <taxon>Begomovirus</taxon>
        <taxon>Begomovirus solanumdelhiense</taxon>
        <taxon>Tomato leaf curl New Delhi virus</taxon>
    </lineage>
</organism>
<evidence type="ECO:0000256" key="13">
    <source>
        <dbReference type="ARBA" id="ARBA00023136"/>
    </source>
</evidence>
<evidence type="ECO:0000256" key="8">
    <source>
        <dbReference type="ARBA" id="ARBA00022562"/>
    </source>
</evidence>
<dbReference type="InterPro" id="IPR001530">
    <property type="entry name" value="Gemini_BR1"/>
</dbReference>
<evidence type="ECO:0000256" key="12">
    <source>
        <dbReference type="ARBA" id="ARBA00023125"/>
    </source>
</evidence>
<comment type="subunit">
    <text evidence="16">Binds to single-stranded and double-stranded viral DNA. Interacts with the host nuclear shuttle interacting (NSI) protein. This interaction may allow NSP to recruit NSI monomers to the viral genome and thus regulate nuclear export of viral genome by NSP.</text>
</comment>
<evidence type="ECO:0000256" key="15">
    <source>
        <dbReference type="ARBA" id="ARBA00025176"/>
    </source>
</evidence>
<evidence type="ECO:0000256" key="6">
    <source>
        <dbReference type="ARBA" id="ARBA00022448"/>
    </source>
</evidence>
<dbReference type="GO" id="GO:0020002">
    <property type="term" value="C:host cell plasma membrane"/>
    <property type="evidence" value="ECO:0007669"/>
    <property type="project" value="UniProtKB-SubCell"/>
</dbReference>
<dbReference type="GO" id="GO:0030430">
    <property type="term" value="C:host cell cytoplasm"/>
    <property type="evidence" value="ECO:0007669"/>
    <property type="project" value="UniProtKB-SubCell"/>
</dbReference>
<dbReference type="GO" id="GO:0005198">
    <property type="term" value="F:structural molecule activity"/>
    <property type="evidence" value="ECO:0007669"/>
    <property type="project" value="InterPro"/>
</dbReference>
<keyword evidence="12" id="KW-0238">DNA-binding</keyword>
<evidence type="ECO:0000256" key="1">
    <source>
        <dbReference type="ARBA" id="ARBA00004147"/>
    </source>
</evidence>
<dbReference type="InterPro" id="IPR000263">
    <property type="entry name" value="GV_A/BR1_coat"/>
</dbReference>
<gene>
    <name evidence="19" type="primary">BV1</name>
</gene>
<dbReference type="GO" id="GO:0043657">
    <property type="term" value="C:host cell"/>
    <property type="evidence" value="ECO:0007669"/>
    <property type="project" value="InterPro"/>
</dbReference>
<evidence type="ECO:0000256" key="10">
    <source>
        <dbReference type="ARBA" id="ARBA00022870"/>
    </source>
</evidence>
<proteinExistence type="inferred from homology"/>
<sequence>MCFHSNNICLNFILHVQYEYINMRHICQYLVFLLPHISYRKEMAFQSPYSTPRRPGYPFNRTYNGNRSFRLWKTRKPLYLKRYRSTHPVSRSPTELFGDPISRQYTRKEICETQEGSEYVLNNNRYMTSYVTYPAKTRTGTNNRVRSYIKLRCLNISGTFAVRTSDMMTEAGQTNGLYGVMSVVVVRDKSPKIYSATQPLIPFVELFGSVNACRGSLKVAERHHERFVLLNQTSIIVNTPHPTAIKKFCIRNCIPRTYTTWVTFKDEEEDSCTGRYSNTLRNAIILYYVWLSDVSSQVDLYSNVILNYIG</sequence>
<keyword evidence="9" id="KW-0945">Host-virus interaction</keyword>
<evidence type="ECO:0000256" key="3">
    <source>
        <dbReference type="ARBA" id="ARBA00004501"/>
    </source>
</evidence>
<keyword evidence="11" id="KW-0916">Viral movement protein</keyword>
<dbReference type="GO" id="GO:0019028">
    <property type="term" value="C:viral capsid"/>
    <property type="evidence" value="ECO:0007669"/>
    <property type="project" value="InterPro"/>
</dbReference>
<dbReference type="PRINTS" id="PR00225">
    <property type="entry name" value="GEMCOATBR1"/>
</dbReference>
<evidence type="ECO:0000256" key="7">
    <source>
        <dbReference type="ARBA" id="ARBA00022511"/>
    </source>
</evidence>
<keyword evidence="7" id="KW-1032">Host cell membrane</keyword>
<reference evidence="19" key="1">
    <citation type="journal article" date="2006" name="Plant Pathol.">
        <title>A novel begomovirus with distinct genomic and phenotypic features infects tomato in Bangladesh.</title>
        <authorList>
            <person name="Maruthi M.N."/>
            <person name="Rekha A.R."/>
            <person name="Alam S.N."/>
            <person name="Kader K.A."/>
            <person name="Cork A."/>
            <person name="Colvin J."/>
        </authorList>
    </citation>
    <scope>NUCLEOTIDE SEQUENCE</scope>
</reference>
<name>Q2PBZ9_9GEMI</name>
<dbReference type="GO" id="GO:0051027">
    <property type="term" value="P:DNA transport"/>
    <property type="evidence" value="ECO:0007669"/>
    <property type="project" value="InterPro"/>
</dbReference>
<dbReference type="GO" id="GO:0046740">
    <property type="term" value="P:transport of virus in host, cell to cell"/>
    <property type="evidence" value="ECO:0007669"/>
    <property type="project" value="UniProtKB-KW"/>
</dbReference>
<evidence type="ECO:0000256" key="16">
    <source>
        <dbReference type="ARBA" id="ARBA00026026"/>
    </source>
</evidence>
<keyword evidence="6" id="KW-0813">Transport</keyword>